<evidence type="ECO:0000256" key="5">
    <source>
        <dbReference type="ARBA" id="ARBA00022553"/>
    </source>
</evidence>
<dbReference type="SUPFAM" id="SSF55874">
    <property type="entry name" value="ATPase domain of HSP90 chaperone/DNA topoisomerase II/histidine kinase"/>
    <property type="match status" value="1"/>
</dbReference>
<dbReference type="InterPro" id="IPR010559">
    <property type="entry name" value="Sig_transdc_His_kin_internal"/>
</dbReference>
<dbReference type="InterPro" id="IPR050640">
    <property type="entry name" value="Bact_2-comp_sensor_kinase"/>
</dbReference>
<dbReference type="AlphaFoldDB" id="A0AAN0WAB0"/>
<dbReference type="SMART" id="SM00065">
    <property type="entry name" value="GAF"/>
    <property type="match status" value="1"/>
</dbReference>
<feature type="transmembrane region" description="Helical" evidence="14">
    <location>
        <begin position="222"/>
        <end position="246"/>
    </location>
</feature>
<evidence type="ECO:0000256" key="7">
    <source>
        <dbReference type="ARBA" id="ARBA00022692"/>
    </source>
</evidence>
<protein>
    <recommendedName>
        <fullName evidence="3">histidine kinase</fullName>
        <ecNumber evidence="3">2.7.13.3</ecNumber>
    </recommendedName>
</protein>
<dbReference type="EC" id="2.7.13.3" evidence="3"/>
<feature type="transmembrane region" description="Helical" evidence="14">
    <location>
        <begin position="188"/>
        <end position="210"/>
    </location>
</feature>
<dbReference type="GO" id="GO:0005524">
    <property type="term" value="F:ATP binding"/>
    <property type="evidence" value="ECO:0007669"/>
    <property type="project" value="UniProtKB-KW"/>
</dbReference>
<comment type="subcellular location">
    <subcellularLocation>
        <location evidence="2">Cell membrane</location>
        <topology evidence="2">Multi-pass membrane protein</topology>
    </subcellularLocation>
</comment>
<reference evidence="17" key="1">
    <citation type="submission" date="2015-01" db="EMBL/GenBank/DDBJ databases">
        <title>Comparative genome analysis of Bacillus coagulans HM-08, Clostridium butyricum HM-68, Bacillus subtilis HM-66 and Bacillus paralicheniformis BL-09.</title>
        <authorList>
            <person name="Zhang H."/>
        </authorList>
    </citation>
    <scope>NUCLEOTIDE SEQUENCE [LARGE SCALE GENOMIC DNA]</scope>
    <source>
        <strain evidence="17">HM-08</strain>
    </source>
</reference>
<name>A0AAN0WAB0_HEYCO</name>
<comment type="catalytic activity">
    <reaction evidence="1">
        <text>ATP + protein L-histidine = ADP + protein N-phospho-L-histidine.</text>
        <dbReference type="EC" id="2.7.13.3"/>
    </reaction>
</comment>
<keyword evidence="6" id="KW-0808">Transferase</keyword>
<gene>
    <name evidence="16" type="ORF">SB48_HM08orf00172</name>
</gene>
<dbReference type="InterPro" id="IPR029016">
    <property type="entry name" value="GAF-like_dom_sf"/>
</dbReference>
<evidence type="ECO:0000256" key="2">
    <source>
        <dbReference type="ARBA" id="ARBA00004651"/>
    </source>
</evidence>
<evidence type="ECO:0000256" key="4">
    <source>
        <dbReference type="ARBA" id="ARBA00022475"/>
    </source>
</evidence>
<dbReference type="GO" id="GO:0000155">
    <property type="term" value="F:phosphorelay sensor kinase activity"/>
    <property type="evidence" value="ECO:0007669"/>
    <property type="project" value="InterPro"/>
</dbReference>
<evidence type="ECO:0000256" key="12">
    <source>
        <dbReference type="ARBA" id="ARBA00023012"/>
    </source>
</evidence>
<keyword evidence="9 16" id="KW-0418">Kinase</keyword>
<feature type="transmembrane region" description="Helical" evidence="14">
    <location>
        <begin position="38"/>
        <end position="60"/>
    </location>
</feature>
<dbReference type="InterPro" id="IPR003018">
    <property type="entry name" value="GAF"/>
</dbReference>
<dbReference type="PANTHER" id="PTHR34220">
    <property type="entry name" value="SENSOR HISTIDINE KINASE YPDA"/>
    <property type="match status" value="1"/>
</dbReference>
<feature type="transmembrane region" description="Helical" evidence="14">
    <location>
        <begin position="80"/>
        <end position="100"/>
    </location>
</feature>
<dbReference type="Gene3D" id="3.30.565.10">
    <property type="entry name" value="Histidine kinase-like ATPase, C-terminal domain"/>
    <property type="match status" value="1"/>
</dbReference>
<keyword evidence="5" id="KW-0597">Phosphoprotein</keyword>
<evidence type="ECO:0000256" key="13">
    <source>
        <dbReference type="ARBA" id="ARBA00023136"/>
    </source>
</evidence>
<dbReference type="InterPro" id="IPR003594">
    <property type="entry name" value="HATPase_dom"/>
</dbReference>
<feature type="transmembrane region" description="Helical" evidence="14">
    <location>
        <begin position="154"/>
        <end position="176"/>
    </location>
</feature>
<keyword evidence="8" id="KW-0547">Nucleotide-binding</keyword>
<dbReference type="PANTHER" id="PTHR34220:SF7">
    <property type="entry name" value="SENSOR HISTIDINE KINASE YPDA"/>
    <property type="match status" value="1"/>
</dbReference>
<evidence type="ECO:0000256" key="8">
    <source>
        <dbReference type="ARBA" id="ARBA00022741"/>
    </source>
</evidence>
<keyword evidence="13 14" id="KW-0472">Membrane</keyword>
<keyword evidence="10" id="KW-0067">ATP-binding</keyword>
<evidence type="ECO:0000256" key="6">
    <source>
        <dbReference type="ARBA" id="ARBA00022679"/>
    </source>
</evidence>
<dbReference type="SUPFAM" id="SSF55781">
    <property type="entry name" value="GAF domain-like"/>
    <property type="match status" value="1"/>
</dbReference>
<evidence type="ECO:0000256" key="9">
    <source>
        <dbReference type="ARBA" id="ARBA00022777"/>
    </source>
</evidence>
<keyword evidence="7 14" id="KW-0812">Transmembrane</keyword>
<evidence type="ECO:0000256" key="11">
    <source>
        <dbReference type="ARBA" id="ARBA00022989"/>
    </source>
</evidence>
<accession>A0AAN0WAB0</accession>
<keyword evidence="11 14" id="KW-1133">Transmembrane helix</keyword>
<evidence type="ECO:0000313" key="17">
    <source>
        <dbReference type="Proteomes" id="UP000032024"/>
    </source>
</evidence>
<evidence type="ECO:0000259" key="15">
    <source>
        <dbReference type="SMART" id="SM00065"/>
    </source>
</evidence>
<keyword evidence="4" id="KW-1003">Cell membrane</keyword>
<dbReference type="InterPro" id="IPR011620">
    <property type="entry name" value="Sig_transdc_His_kinase_LytS_TM"/>
</dbReference>
<keyword evidence="17" id="KW-1185">Reference proteome</keyword>
<evidence type="ECO:0000313" key="16">
    <source>
        <dbReference type="EMBL" id="AJO20911.1"/>
    </source>
</evidence>
<dbReference type="EMBL" id="CP010525">
    <property type="protein sequence ID" value="AJO20911.1"/>
    <property type="molecule type" value="Genomic_DNA"/>
</dbReference>
<dbReference type="Pfam" id="PF06580">
    <property type="entry name" value="His_kinase"/>
    <property type="match status" value="1"/>
</dbReference>
<evidence type="ECO:0000256" key="10">
    <source>
        <dbReference type="ARBA" id="ARBA00022840"/>
    </source>
</evidence>
<dbReference type="GO" id="GO:0071555">
    <property type="term" value="P:cell wall organization"/>
    <property type="evidence" value="ECO:0007669"/>
    <property type="project" value="InterPro"/>
</dbReference>
<proteinExistence type="predicted"/>
<sequence length="631" mass="69220">MAGLFETLLFCFPKTGEVFYNKRKGFQYGRVENKGGSFMATLLPVMLERAGILVIAAFLLSRLKTFRQIIHQEYGRKEKVVLIIVFGIFGIISNYTGIVIEHGKVSHAFGQGHLSVESAIANTRIMGVGIAGLLGGPVVGIGAGLLASIHRLSLGGYTDIACSLSTMIAGIIMGFIGRRFNVRGKYAALEAVAAGVLMEMLQMGIILAVAKPFEEAVALVRLIAVPMISINGFGTFIFILIIQTILLEEERTRAVQTHKALQIAQETLAHFRKGLNMQSCKEAAEIILKHTAADAVAITDREKVLAHAGVASDHHIPLESMSTKLTERVLLHGKIMVARTAKEIQCNHEGCPLQAAIVLPLFVREQVAGTLKLYFTSASQLSAVEQELAEGLSKLFSNQLELAEAELQRKLLKDAEIKALQAQVHPHFFFNAINTITCLVRTDADKARELLVQLAAFFRSNLQGAGKMLIPLEKELEHVKAYLAIEQARFPGWYHVHFDIDPLLHTAMVPPFTLQPLVENAVHHAFTQQFTKNPFIVVRARVKNGKFIMETEDNGKGISKEQVQSLGNVAVDSAEGTGTALWNIRKRIEEIYGHSAVFRIENRKTGGTKVAISIPLEEIWGGEYAEGICSG</sequence>
<dbReference type="Pfam" id="PF13492">
    <property type="entry name" value="GAF_3"/>
    <property type="match status" value="1"/>
</dbReference>
<dbReference type="GO" id="GO:0005886">
    <property type="term" value="C:plasma membrane"/>
    <property type="evidence" value="ECO:0007669"/>
    <property type="project" value="UniProtKB-SubCell"/>
</dbReference>
<keyword evidence="12" id="KW-0902">Two-component regulatory system</keyword>
<dbReference type="Pfam" id="PF02518">
    <property type="entry name" value="HATPase_c"/>
    <property type="match status" value="1"/>
</dbReference>
<dbReference type="Proteomes" id="UP000032024">
    <property type="component" value="Chromosome"/>
</dbReference>
<feature type="domain" description="GAF" evidence="15">
    <location>
        <begin position="256"/>
        <end position="410"/>
    </location>
</feature>
<evidence type="ECO:0000256" key="1">
    <source>
        <dbReference type="ARBA" id="ARBA00000085"/>
    </source>
</evidence>
<dbReference type="Gene3D" id="3.30.450.40">
    <property type="match status" value="1"/>
</dbReference>
<evidence type="ECO:0000256" key="14">
    <source>
        <dbReference type="SAM" id="Phobius"/>
    </source>
</evidence>
<dbReference type="InterPro" id="IPR036890">
    <property type="entry name" value="HATPase_C_sf"/>
</dbReference>
<feature type="transmembrane region" description="Helical" evidence="14">
    <location>
        <begin position="125"/>
        <end position="147"/>
    </location>
</feature>
<organism evidence="16 17">
    <name type="scientific">Heyndrickxia coagulans</name>
    <name type="common">Weizmannia coagulans</name>
    <dbReference type="NCBI Taxonomy" id="1398"/>
    <lineage>
        <taxon>Bacteria</taxon>
        <taxon>Bacillati</taxon>
        <taxon>Bacillota</taxon>
        <taxon>Bacilli</taxon>
        <taxon>Bacillales</taxon>
        <taxon>Bacillaceae</taxon>
        <taxon>Heyndrickxia</taxon>
    </lineage>
</organism>
<dbReference type="Pfam" id="PF07694">
    <property type="entry name" value="5TM-5TMR_LYT"/>
    <property type="match status" value="1"/>
</dbReference>
<evidence type="ECO:0000256" key="3">
    <source>
        <dbReference type="ARBA" id="ARBA00012438"/>
    </source>
</evidence>